<evidence type="ECO:0000313" key="2">
    <source>
        <dbReference type="Proteomes" id="UP001321473"/>
    </source>
</evidence>
<name>A0AAQ4EGA8_AMBAM</name>
<proteinExistence type="predicted"/>
<sequence length="81" mass="8667">MFLTIGQYFQARGGERLSRCRPLLDFPGEPIRCPSAPYPTPVDISDLFNTVSHLRGVPLGAGIAVVPSILNSSPWAGAEGQ</sequence>
<keyword evidence="2" id="KW-1185">Reference proteome</keyword>
<feature type="non-terminal residue" evidence="1">
    <location>
        <position position="81"/>
    </location>
</feature>
<gene>
    <name evidence="1" type="ORF">V5799_011730</name>
</gene>
<accession>A0AAQ4EGA8</accession>
<dbReference type="Proteomes" id="UP001321473">
    <property type="component" value="Unassembled WGS sequence"/>
</dbReference>
<organism evidence="1 2">
    <name type="scientific">Amblyomma americanum</name>
    <name type="common">Lone star tick</name>
    <dbReference type="NCBI Taxonomy" id="6943"/>
    <lineage>
        <taxon>Eukaryota</taxon>
        <taxon>Metazoa</taxon>
        <taxon>Ecdysozoa</taxon>
        <taxon>Arthropoda</taxon>
        <taxon>Chelicerata</taxon>
        <taxon>Arachnida</taxon>
        <taxon>Acari</taxon>
        <taxon>Parasitiformes</taxon>
        <taxon>Ixodida</taxon>
        <taxon>Ixodoidea</taxon>
        <taxon>Ixodidae</taxon>
        <taxon>Amblyomminae</taxon>
        <taxon>Amblyomma</taxon>
    </lineage>
</organism>
<dbReference type="EMBL" id="JARKHS020016389">
    <property type="protein sequence ID" value="KAK8773736.1"/>
    <property type="molecule type" value="Genomic_DNA"/>
</dbReference>
<reference evidence="1 2" key="1">
    <citation type="journal article" date="2023" name="Arcadia Sci">
        <title>De novo assembly of a long-read Amblyomma americanum tick genome.</title>
        <authorList>
            <person name="Chou S."/>
            <person name="Poskanzer K.E."/>
            <person name="Rollins M."/>
            <person name="Thuy-Boun P.S."/>
        </authorList>
    </citation>
    <scope>NUCLEOTIDE SEQUENCE [LARGE SCALE GENOMIC DNA]</scope>
    <source>
        <strain evidence="1">F_SG_1</strain>
        <tissue evidence="1">Salivary glands</tissue>
    </source>
</reference>
<dbReference type="AlphaFoldDB" id="A0AAQ4EGA8"/>
<protein>
    <submittedName>
        <fullName evidence="1">Uncharacterized protein</fullName>
    </submittedName>
</protein>
<comment type="caution">
    <text evidence="1">The sequence shown here is derived from an EMBL/GenBank/DDBJ whole genome shotgun (WGS) entry which is preliminary data.</text>
</comment>
<evidence type="ECO:0000313" key="1">
    <source>
        <dbReference type="EMBL" id="KAK8773736.1"/>
    </source>
</evidence>